<keyword evidence="3" id="KW-1185">Reference proteome</keyword>
<organism evidence="1 4">
    <name type="scientific">Streptomyces acidiscabies</name>
    <dbReference type="NCBI Taxonomy" id="42234"/>
    <lineage>
        <taxon>Bacteria</taxon>
        <taxon>Bacillati</taxon>
        <taxon>Actinomycetota</taxon>
        <taxon>Actinomycetes</taxon>
        <taxon>Kitasatosporales</taxon>
        <taxon>Streptomycetaceae</taxon>
        <taxon>Streptomyces</taxon>
    </lineage>
</organism>
<name>A0AAP6BAG2_9ACTN</name>
<dbReference type="RefSeq" id="WP_010357640.1">
    <property type="nucleotide sequence ID" value="NZ_BCMK01000177.1"/>
</dbReference>
<evidence type="ECO:0000313" key="3">
    <source>
        <dbReference type="Proteomes" id="UP001272987"/>
    </source>
</evidence>
<evidence type="ECO:0000313" key="1">
    <source>
        <dbReference type="EMBL" id="MDX2961153.1"/>
    </source>
</evidence>
<gene>
    <name evidence="1" type="ORF">PV399_15720</name>
    <name evidence="2" type="ORF">PV666_34185</name>
</gene>
<protein>
    <submittedName>
        <fullName evidence="1">Uncharacterized protein</fullName>
    </submittedName>
</protein>
<sequence length="62" mass="7090">MQTQTPTLVYSAELVEQDGVFTLVVTDRTHDTVQSVQVPKRAVDKLPYFLSLLTSRQFGMFR</sequence>
<dbReference type="EMBL" id="JARAWC010000010">
    <property type="protein sequence ID" value="MDX2961153.1"/>
    <property type="molecule type" value="Genomic_DNA"/>
</dbReference>
<dbReference type="AlphaFoldDB" id="A0AAP6BAG2"/>
<comment type="caution">
    <text evidence="1">The sequence shown here is derived from an EMBL/GenBank/DDBJ whole genome shotgun (WGS) entry which is preliminary data.</text>
</comment>
<dbReference type="GeneID" id="69812175"/>
<evidence type="ECO:0000313" key="4">
    <source>
        <dbReference type="Proteomes" id="UP001282288"/>
    </source>
</evidence>
<proteinExistence type="predicted"/>
<dbReference type="Proteomes" id="UP001282288">
    <property type="component" value="Unassembled WGS sequence"/>
</dbReference>
<reference evidence="1 3" key="1">
    <citation type="journal article" date="2023" name="Microb. Genom.">
        <title>Mesoterricola silvestris gen. nov., sp. nov., Mesoterricola sediminis sp. nov., Geothrix oryzae sp. nov., Geothrix edaphica sp. nov., Geothrix rubra sp. nov., and Geothrix limicola sp. nov., six novel members of Acidobacteriota isolated from soils.</title>
        <authorList>
            <person name="Weisberg A.J."/>
            <person name="Pearce E."/>
            <person name="Kramer C.G."/>
            <person name="Chang J.H."/>
            <person name="Clarke C.R."/>
        </authorList>
    </citation>
    <scope>NUCLEOTIDE SEQUENCE</scope>
    <source>
        <strain evidence="2 3">NB05-1H</strain>
        <strain evidence="1">NRRL_B-16521</strain>
    </source>
</reference>
<dbReference type="EMBL" id="JARAWP010000023">
    <property type="protein sequence ID" value="MDX3022893.1"/>
    <property type="molecule type" value="Genomic_DNA"/>
</dbReference>
<accession>A0AAP6BAG2</accession>
<evidence type="ECO:0000313" key="2">
    <source>
        <dbReference type="EMBL" id="MDX3022893.1"/>
    </source>
</evidence>
<dbReference type="Proteomes" id="UP001272987">
    <property type="component" value="Unassembled WGS sequence"/>
</dbReference>